<dbReference type="HOGENOM" id="CLU_564155_0_0_1"/>
<feature type="region of interest" description="Disordered" evidence="1">
    <location>
        <begin position="1"/>
        <end position="199"/>
    </location>
</feature>
<keyword evidence="3" id="KW-1185">Reference proteome</keyword>
<dbReference type="Proteomes" id="UP000008792">
    <property type="component" value="Unassembled WGS sequence"/>
</dbReference>
<accession>B4M839</accession>
<organism evidence="2 3">
    <name type="scientific">Drosophila virilis</name>
    <name type="common">Fruit fly</name>
    <dbReference type="NCBI Taxonomy" id="7244"/>
    <lineage>
        <taxon>Eukaryota</taxon>
        <taxon>Metazoa</taxon>
        <taxon>Ecdysozoa</taxon>
        <taxon>Arthropoda</taxon>
        <taxon>Hexapoda</taxon>
        <taxon>Insecta</taxon>
        <taxon>Pterygota</taxon>
        <taxon>Neoptera</taxon>
        <taxon>Endopterygota</taxon>
        <taxon>Diptera</taxon>
        <taxon>Brachycera</taxon>
        <taxon>Muscomorpha</taxon>
        <taxon>Ephydroidea</taxon>
        <taxon>Drosophilidae</taxon>
        <taxon>Drosophila</taxon>
    </lineage>
</organism>
<dbReference type="EMBL" id="CH940653">
    <property type="protein sequence ID" value="EDW62315.2"/>
    <property type="molecule type" value="Genomic_DNA"/>
</dbReference>
<evidence type="ECO:0000313" key="2">
    <source>
        <dbReference type="EMBL" id="EDW62315.2"/>
    </source>
</evidence>
<sequence>MVPAKTRAQTRNATRTRSTSKQKDAEEEPNSLPTKRRMRRAKNSSENCEDQLPTAAPAESSLKTTSKRLQARVSASSVGSDSPKRKNETIATTSQRSLRRLNVSNVCSDSPKPKRNNKNEIKTNASERIVTRLSVSNVGSDSPKSKRNKKEATVATAQRRQARLNVPSTDNDSPKPKRNHKKEEGNSRKSKKKTNKENINVMTVQTKKSSTEKVAHDNNNYLGLQPELDSEQDFARRCQLLKELCVTLDKHAEQPQQPSAIVYTHADLQQFLTSSTLRNTFPLAYHSDEEEEDTAQLLQQLNDAIDKLAGVQLDQLIDLYHLAILMQSYQPLNTHCQGQRCELLQTVGQLSVELPAEYIEYIGISLCDRFVFGTGRERMQRVIDMHRALVLLINDRDVNRGIAMTILLATFAKISGMDMPKPQTDIISQAFDVVKRVDWMQLIVARREADMFVLVRCFALIINTHHNRLAHANWNRGLGSEIHKYFMQVLRTVRFSSNYNAFAMMVERFIAFCVVRGAAASFSGTDVFDTGSL</sequence>
<evidence type="ECO:0000313" key="3">
    <source>
        <dbReference type="Proteomes" id="UP000008792"/>
    </source>
</evidence>
<gene>
    <name evidence="2" type="primary">Dvir\GJ16675</name>
    <name evidence="2" type="ORF">Dvir_GJ16675</name>
</gene>
<dbReference type="KEGG" id="dvi:6633505"/>
<dbReference type="InParanoid" id="B4M839"/>
<dbReference type="AlphaFoldDB" id="B4M839"/>
<feature type="compositionally biased region" description="Polar residues" evidence="1">
    <location>
        <begin position="71"/>
        <end position="80"/>
    </location>
</feature>
<proteinExistence type="predicted"/>
<dbReference type="eggNOG" id="KOG3123">
    <property type="taxonomic scope" value="Eukaryota"/>
</dbReference>
<dbReference type="STRING" id="7244.B4M839"/>
<feature type="compositionally biased region" description="Polar residues" evidence="1">
    <location>
        <begin position="89"/>
        <end position="108"/>
    </location>
</feature>
<feature type="compositionally biased region" description="Polar residues" evidence="1">
    <location>
        <begin position="133"/>
        <end position="142"/>
    </location>
</feature>
<protein>
    <submittedName>
        <fullName evidence="2">Uncharacterized protein</fullName>
    </submittedName>
</protein>
<feature type="compositionally biased region" description="Low complexity" evidence="1">
    <location>
        <begin position="1"/>
        <end position="19"/>
    </location>
</feature>
<evidence type="ECO:0000256" key="1">
    <source>
        <dbReference type="SAM" id="MobiDB-lite"/>
    </source>
</evidence>
<name>B4M839_DROVI</name>
<reference evidence="2 3" key="1">
    <citation type="journal article" date="2007" name="Nature">
        <title>Evolution of genes and genomes on the Drosophila phylogeny.</title>
        <authorList>
            <consortium name="Drosophila 12 Genomes Consortium"/>
            <person name="Clark A.G."/>
            <person name="Eisen M.B."/>
            <person name="Smith D.R."/>
            <person name="Bergman C.M."/>
            <person name="Oliver B."/>
            <person name="Markow T.A."/>
            <person name="Kaufman T.C."/>
            <person name="Kellis M."/>
            <person name="Gelbart W."/>
            <person name="Iyer V.N."/>
            <person name="Pollard D.A."/>
            <person name="Sackton T.B."/>
            <person name="Larracuente A.M."/>
            <person name="Singh N.D."/>
            <person name="Abad J.P."/>
            <person name="Abt D.N."/>
            <person name="Adryan B."/>
            <person name="Aguade M."/>
            <person name="Akashi H."/>
            <person name="Anderson W.W."/>
            <person name="Aquadro C.F."/>
            <person name="Ardell D.H."/>
            <person name="Arguello R."/>
            <person name="Artieri C.G."/>
            <person name="Barbash D.A."/>
            <person name="Barker D."/>
            <person name="Barsanti P."/>
            <person name="Batterham P."/>
            <person name="Batzoglou S."/>
            <person name="Begun D."/>
            <person name="Bhutkar A."/>
            <person name="Blanco E."/>
            <person name="Bosak S.A."/>
            <person name="Bradley R.K."/>
            <person name="Brand A.D."/>
            <person name="Brent M.R."/>
            <person name="Brooks A.N."/>
            <person name="Brown R.H."/>
            <person name="Butlin R.K."/>
            <person name="Caggese C."/>
            <person name="Calvi B.R."/>
            <person name="Bernardo de Carvalho A."/>
            <person name="Caspi A."/>
            <person name="Castrezana S."/>
            <person name="Celniker S.E."/>
            <person name="Chang J.L."/>
            <person name="Chapple C."/>
            <person name="Chatterji S."/>
            <person name="Chinwalla A."/>
            <person name="Civetta A."/>
            <person name="Clifton S.W."/>
            <person name="Comeron J.M."/>
            <person name="Costello J.C."/>
            <person name="Coyne J.A."/>
            <person name="Daub J."/>
            <person name="David R.G."/>
            <person name="Delcher A.L."/>
            <person name="Delehaunty K."/>
            <person name="Do C.B."/>
            <person name="Ebling H."/>
            <person name="Edwards K."/>
            <person name="Eickbush T."/>
            <person name="Evans J.D."/>
            <person name="Filipski A."/>
            <person name="Findeiss S."/>
            <person name="Freyhult E."/>
            <person name="Fulton L."/>
            <person name="Fulton R."/>
            <person name="Garcia A.C."/>
            <person name="Gardiner A."/>
            <person name="Garfield D.A."/>
            <person name="Garvin B.E."/>
            <person name="Gibson G."/>
            <person name="Gilbert D."/>
            <person name="Gnerre S."/>
            <person name="Godfrey J."/>
            <person name="Good R."/>
            <person name="Gotea V."/>
            <person name="Gravely B."/>
            <person name="Greenberg A.J."/>
            <person name="Griffiths-Jones S."/>
            <person name="Gross S."/>
            <person name="Guigo R."/>
            <person name="Gustafson E.A."/>
            <person name="Haerty W."/>
            <person name="Hahn M.W."/>
            <person name="Halligan D.L."/>
            <person name="Halpern A.L."/>
            <person name="Halter G.M."/>
            <person name="Han M.V."/>
            <person name="Heger A."/>
            <person name="Hillier L."/>
            <person name="Hinrichs A.S."/>
            <person name="Holmes I."/>
            <person name="Hoskins R.A."/>
            <person name="Hubisz M.J."/>
            <person name="Hultmark D."/>
            <person name="Huntley M.A."/>
            <person name="Jaffe D.B."/>
            <person name="Jagadeeshan S."/>
            <person name="Jeck W.R."/>
            <person name="Johnson J."/>
            <person name="Jones C.D."/>
            <person name="Jordan W.C."/>
            <person name="Karpen G.H."/>
            <person name="Kataoka E."/>
            <person name="Keightley P.D."/>
            <person name="Kheradpour P."/>
            <person name="Kirkness E.F."/>
            <person name="Koerich L.B."/>
            <person name="Kristiansen K."/>
            <person name="Kudrna D."/>
            <person name="Kulathinal R.J."/>
            <person name="Kumar S."/>
            <person name="Kwok R."/>
            <person name="Lander E."/>
            <person name="Langley C.H."/>
            <person name="Lapoint R."/>
            <person name="Lazzaro B.P."/>
            <person name="Lee S.J."/>
            <person name="Levesque L."/>
            <person name="Li R."/>
            <person name="Lin C.F."/>
            <person name="Lin M.F."/>
            <person name="Lindblad-Toh K."/>
            <person name="Llopart A."/>
            <person name="Long M."/>
            <person name="Low L."/>
            <person name="Lozovsky E."/>
            <person name="Lu J."/>
            <person name="Luo M."/>
            <person name="Machado C.A."/>
            <person name="Makalowski W."/>
            <person name="Marzo M."/>
            <person name="Matsuda M."/>
            <person name="Matzkin L."/>
            <person name="McAllister B."/>
            <person name="McBride C.S."/>
            <person name="McKernan B."/>
            <person name="McKernan K."/>
            <person name="Mendez-Lago M."/>
            <person name="Minx P."/>
            <person name="Mollenhauer M.U."/>
            <person name="Montooth K."/>
            <person name="Mount S.M."/>
            <person name="Mu X."/>
            <person name="Myers E."/>
            <person name="Negre B."/>
            <person name="Newfeld S."/>
            <person name="Nielsen R."/>
            <person name="Noor M.A."/>
            <person name="O'Grady P."/>
            <person name="Pachter L."/>
            <person name="Papaceit M."/>
            <person name="Parisi M.J."/>
            <person name="Parisi M."/>
            <person name="Parts L."/>
            <person name="Pedersen J.S."/>
            <person name="Pesole G."/>
            <person name="Phillippy A.M."/>
            <person name="Ponting C.P."/>
            <person name="Pop M."/>
            <person name="Porcelli D."/>
            <person name="Powell J.R."/>
            <person name="Prohaska S."/>
            <person name="Pruitt K."/>
            <person name="Puig M."/>
            <person name="Quesneville H."/>
            <person name="Ram K.R."/>
            <person name="Rand D."/>
            <person name="Rasmussen M.D."/>
            <person name="Reed L.K."/>
            <person name="Reenan R."/>
            <person name="Reily A."/>
            <person name="Remington K.A."/>
            <person name="Rieger T.T."/>
            <person name="Ritchie M.G."/>
            <person name="Robin C."/>
            <person name="Rogers Y.H."/>
            <person name="Rohde C."/>
            <person name="Rozas J."/>
            <person name="Rubenfield M.J."/>
            <person name="Ruiz A."/>
            <person name="Russo S."/>
            <person name="Salzberg S.L."/>
            <person name="Sanchez-Gracia A."/>
            <person name="Saranga D.J."/>
            <person name="Sato H."/>
            <person name="Schaeffer S.W."/>
            <person name="Schatz M.C."/>
            <person name="Schlenke T."/>
            <person name="Schwartz R."/>
            <person name="Segarra C."/>
            <person name="Singh R.S."/>
            <person name="Sirot L."/>
            <person name="Sirota M."/>
            <person name="Sisneros N.B."/>
            <person name="Smith C.D."/>
            <person name="Smith T.F."/>
            <person name="Spieth J."/>
            <person name="Stage D.E."/>
            <person name="Stark A."/>
            <person name="Stephan W."/>
            <person name="Strausberg R.L."/>
            <person name="Strempel S."/>
            <person name="Sturgill D."/>
            <person name="Sutton G."/>
            <person name="Sutton G.G."/>
            <person name="Tao W."/>
            <person name="Teichmann S."/>
            <person name="Tobari Y.N."/>
            <person name="Tomimura Y."/>
            <person name="Tsolas J.M."/>
            <person name="Valente V.L."/>
            <person name="Venter E."/>
            <person name="Venter J.C."/>
            <person name="Vicario S."/>
            <person name="Vieira F.G."/>
            <person name="Vilella A.J."/>
            <person name="Villasante A."/>
            <person name="Walenz B."/>
            <person name="Wang J."/>
            <person name="Wasserman M."/>
            <person name="Watts T."/>
            <person name="Wilson D."/>
            <person name="Wilson R.K."/>
            <person name="Wing R.A."/>
            <person name="Wolfner M.F."/>
            <person name="Wong A."/>
            <person name="Wong G.K."/>
            <person name="Wu C.I."/>
            <person name="Wu G."/>
            <person name="Yamamoto D."/>
            <person name="Yang H.P."/>
            <person name="Yang S.P."/>
            <person name="Yorke J.A."/>
            <person name="Yoshida K."/>
            <person name="Zdobnov E."/>
            <person name="Zhang P."/>
            <person name="Zhang Y."/>
            <person name="Zimin A.V."/>
            <person name="Baldwin J."/>
            <person name="Abdouelleil A."/>
            <person name="Abdulkadir J."/>
            <person name="Abebe A."/>
            <person name="Abera B."/>
            <person name="Abreu J."/>
            <person name="Acer S.C."/>
            <person name="Aftuck L."/>
            <person name="Alexander A."/>
            <person name="An P."/>
            <person name="Anderson E."/>
            <person name="Anderson S."/>
            <person name="Arachi H."/>
            <person name="Azer M."/>
            <person name="Bachantsang P."/>
            <person name="Barry A."/>
            <person name="Bayul T."/>
            <person name="Berlin A."/>
            <person name="Bessette D."/>
            <person name="Bloom T."/>
            <person name="Blye J."/>
            <person name="Boguslavskiy L."/>
            <person name="Bonnet C."/>
            <person name="Boukhgalter B."/>
            <person name="Bourzgui I."/>
            <person name="Brown A."/>
            <person name="Cahill P."/>
            <person name="Channer S."/>
            <person name="Cheshatsang Y."/>
            <person name="Chuda L."/>
            <person name="Citroen M."/>
            <person name="Collymore A."/>
            <person name="Cooke P."/>
            <person name="Costello M."/>
            <person name="D'Aco K."/>
            <person name="Daza R."/>
            <person name="De Haan G."/>
            <person name="DeGray S."/>
            <person name="DeMaso C."/>
            <person name="Dhargay N."/>
            <person name="Dooley K."/>
            <person name="Dooley E."/>
            <person name="Doricent M."/>
            <person name="Dorje P."/>
            <person name="Dorjee K."/>
            <person name="Dupes A."/>
            <person name="Elong R."/>
            <person name="Falk J."/>
            <person name="Farina A."/>
            <person name="Faro S."/>
            <person name="Ferguson D."/>
            <person name="Fisher S."/>
            <person name="Foley C.D."/>
            <person name="Franke A."/>
            <person name="Friedrich D."/>
            <person name="Gadbois L."/>
            <person name="Gearin G."/>
            <person name="Gearin C.R."/>
            <person name="Giannoukos G."/>
            <person name="Goode T."/>
            <person name="Graham J."/>
            <person name="Grandbois E."/>
            <person name="Grewal S."/>
            <person name="Gyaltsen K."/>
            <person name="Hafez N."/>
            <person name="Hagos B."/>
            <person name="Hall J."/>
            <person name="Henson C."/>
            <person name="Hollinger A."/>
            <person name="Honan T."/>
            <person name="Huard M.D."/>
            <person name="Hughes L."/>
            <person name="Hurhula B."/>
            <person name="Husby M.E."/>
            <person name="Kamat A."/>
            <person name="Kanga B."/>
            <person name="Kashin S."/>
            <person name="Khazanovich D."/>
            <person name="Kisner P."/>
            <person name="Lance K."/>
            <person name="Lara M."/>
            <person name="Lee W."/>
            <person name="Lennon N."/>
            <person name="Letendre F."/>
            <person name="LeVine R."/>
            <person name="Lipovsky A."/>
            <person name="Liu X."/>
            <person name="Liu J."/>
            <person name="Liu S."/>
            <person name="Lokyitsang T."/>
            <person name="Lokyitsang Y."/>
            <person name="Lubonja R."/>
            <person name="Lui A."/>
            <person name="MacDonald P."/>
            <person name="Magnisalis V."/>
            <person name="Maru K."/>
            <person name="Matthews C."/>
            <person name="McCusker W."/>
            <person name="McDonough S."/>
            <person name="Mehta T."/>
            <person name="Meldrim J."/>
            <person name="Meneus L."/>
            <person name="Mihai O."/>
            <person name="Mihalev A."/>
            <person name="Mihova T."/>
            <person name="Mittelman R."/>
            <person name="Mlenga V."/>
            <person name="Montmayeur A."/>
            <person name="Mulrain L."/>
            <person name="Navidi A."/>
            <person name="Naylor J."/>
            <person name="Negash T."/>
            <person name="Nguyen T."/>
            <person name="Nguyen N."/>
            <person name="Nicol R."/>
            <person name="Norbu C."/>
            <person name="Norbu N."/>
            <person name="Novod N."/>
            <person name="O'Neill B."/>
            <person name="Osman S."/>
            <person name="Markiewicz E."/>
            <person name="Oyono O.L."/>
            <person name="Patti C."/>
            <person name="Phunkhang P."/>
            <person name="Pierre F."/>
            <person name="Priest M."/>
            <person name="Raghuraman S."/>
            <person name="Rege F."/>
            <person name="Reyes R."/>
            <person name="Rise C."/>
            <person name="Rogov P."/>
            <person name="Ross K."/>
            <person name="Ryan E."/>
            <person name="Settipalli S."/>
            <person name="Shea T."/>
            <person name="Sherpa N."/>
            <person name="Shi L."/>
            <person name="Shih D."/>
            <person name="Sparrow T."/>
            <person name="Spaulding J."/>
            <person name="Stalker J."/>
            <person name="Stange-Thomann N."/>
            <person name="Stavropoulos S."/>
            <person name="Stone C."/>
            <person name="Strader C."/>
            <person name="Tesfaye S."/>
            <person name="Thomson T."/>
            <person name="Thoulutsang Y."/>
            <person name="Thoulutsang D."/>
            <person name="Topham K."/>
            <person name="Topping I."/>
            <person name="Tsamla T."/>
            <person name="Vassiliev H."/>
            <person name="Vo A."/>
            <person name="Wangchuk T."/>
            <person name="Wangdi T."/>
            <person name="Weiand M."/>
            <person name="Wilkinson J."/>
            <person name="Wilson A."/>
            <person name="Yadav S."/>
            <person name="Young G."/>
            <person name="Yu Q."/>
            <person name="Zembek L."/>
            <person name="Zhong D."/>
            <person name="Zimmer A."/>
            <person name="Zwirko Z."/>
            <person name="Jaffe D.B."/>
            <person name="Alvarez P."/>
            <person name="Brockman W."/>
            <person name="Butler J."/>
            <person name="Chin C."/>
            <person name="Gnerre S."/>
            <person name="Grabherr M."/>
            <person name="Kleber M."/>
            <person name="Mauceli E."/>
            <person name="MacCallum I."/>
        </authorList>
    </citation>
    <scope>NUCLEOTIDE SEQUENCE [LARGE SCALE GENOMIC DNA]</scope>
    <source>
        <strain evidence="3">Tucson 15010-1051.87</strain>
    </source>
</reference>
<dbReference type="OrthoDB" id="7851789at2759"/>